<dbReference type="EMBL" id="JANPWB010000009">
    <property type="protein sequence ID" value="KAJ1156008.1"/>
    <property type="molecule type" value="Genomic_DNA"/>
</dbReference>
<accession>A0AAV7RVL9</accession>
<evidence type="ECO:0000313" key="3">
    <source>
        <dbReference type="Proteomes" id="UP001066276"/>
    </source>
</evidence>
<organism evidence="2 3">
    <name type="scientific">Pleurodeles waltl</name>
    <name type="common">Iberian ribbed newt</name>
    <dbReference type="NCBI Taxonomy" id="8319"/>
    <lineage>
        <taxon>Eukaryota</taxon>
        <taxon>Metazoa</taxon>
        <taxon>Chordata</taxon>
        <taxon>Craniata</taxon>
        <taxon>Vertebrata</taxon>
        <taxon>Euteleostomi</taxon>
        <taxon>Amphibia</taxon>
        <taxon>Batrachia</taxon>
        <taxon>Caudata</taxon>
        <taxon>Salamandroidea</taxon>
        <taxon>Salamandridae</taxon>
        <taxon>Pleurodelinae</taxon>
        <taxon>Pleurodeles</taxon>
    </lineage>
</organism>
<comment type="caution">
    <text evidence="2">The sequence shown here is derived from an EMBL/GenBank/DDBJ whole genome shotgun (WGS) entry which is preliminary data.</text>
</comment>
<name>A0AAV7RVL9_PLEWA</name>
<proteinExistence type="predicted"/>
<evidence type="ECO:0000313" key="2">
    <source>
        <dbReference type="EMBL" id="KAJ1156008.1"/>
    </source>
</evidence>
<feature type="compositionally biased region" description="Low complexity" evidence="1">
    <location>
        <begin position="120"/>
        <end position="132"/>
    </location>
</feature>
<gene>
    <name evidence="2" type="ORF">NDU88_008733</name>
</gene>
<evidence type="ECO:0000256" key="1">
    <source>
        <dbReference type="SAM" id="MobiDB-lite"/>
    </source>
</evidence>
<feature type="compositionally biased region" description="Basic and acidic residues" evidence="1">
    <location>
        <begin position="109"/>
        <end position="119"/>
    </location>
</feature>
<dbReference type="AlphaFoldDB" id="A0AAV7RVL9"/>
<keyword evidence="3" id="KW-1185">Reference proteome</keyword>
<feature type="region of interest" description="Disordered" evidence="1">
    <location>
        <begin position="1"/>
        <end position="35"/>
    </location>
</feature>
<feature type="region of interest" description="Disordered" evidence="1">
    <location>
        <begin position="77"/>
        <end position="132"/>
    </location>
</feature>
<reference evidence="2" key="1">
    <citation type="journal article" date="2022" name="bioRxiv">
        <title>Sequencing and chromosome-scale assembly of the giantPleurodeles waltlgenome.</title>
        <authorList>
            <person name="Brown T."/>
            <person name="Elewa A."/>
            <person name="Iarovenko S."/>
            <person name="Subramanian E."/>
            <person name="Araus A.J."/>
            <person name="Petzold A."/>
            <person name="Susuki M."/>
            <person name="Suzuki K.-i.T."/>
            <person name="Hayashi T."/>
            <person name="Toyoda A."/>
            <person name="Oliveira C."/>
            <person name="Osipova E."/>
            <person name="Leigh N.D."/>
            <person name="Simon A."/>
            <person name="Yun M.H."/>
        </authorList>
    </citation>
    <scope>NUCLEOTIDE SEQUENCE</scope>
    <source>
        <strain evidence="2">20211129_DDA</strain>
        <tissue evidence="2">Liver</tissue>
    </source>
</reference>
<dbReference type="Proteomes" id="UP001066276">
    <property type="component" value="Chromosome 5"/>
</dbReference>
<protein>
    <submittedName>
        <fullName evidence="2">Uncharacterized protein</fullName>
    </submittedName>
</protein>
<sequence length="155" mass="15792">MGAGGSAAQTAGAGEEVSEAAAVSEVAEPGTPPELLVLLEDEDQGAGDTKVNRDWLLHAPPVYFWATRRERRCGVVPGAMSPRDASRPSLGKVSATKLGAPGRGRCCHRRAEARPREDAAAGAAGAAAQPSAAVLPGTLSACPWQRAGDEPDLAA</sequence>